<feature type="region of interest" description="Disordered" evidence="1">
    <location>
        <begin position="24"/>
        <end position="52"/>
    </location>
</feature>
<dbReference type="GeneID" id="72463268"/>
<dbReference type="OrthoDB" id="9894826at2"/>
<accession>A0A174LM02</accession>
<name>A0A174LM02_9FIRM</name>
<feature type="signal peptide" evidence="2">
    <location>
        <begin position="1"/>
        <end position="22"/>
    </location>
</feature>
<feature type="chain" id="PRO_5038989043" description="Lipoprotein" evidence="2">
    <location>
        <begin position="23"/>
        <end position="470"/>
    </location>
</feature>
<dbReference type="PROSITE" id="PS51257">
    <property type="entry name" value="PROKAR_LIPOPROTEIN"/>
    <property type="match status" value="1"/>
</dbReference>
<feature type="compositionally biased region" description="Low complexity" evidence="1">
    <location>
        <begin position="29"/>
        <end position="46"/>
    </location>
</feature>
<dbReference type="Proteomes" id="UP000095765">
    <property type="component" value="Unassembled WGS sequence"/>
</dbReference>
<protein>
    <recommendedName>
        <fullName evidence="5">Lipoprotein</fullName>
    </recommendedName>
</protein>
<reference evidence="3 4" key="1">
    <citation type="submission" date="2015-09" db="EMBL/GenBank/DDBJ databases">
        <authorList>
            <consortium name="Pathogen Informatics"/>
        </authorList>
    </citation>
    <scope>NUCLEOTIDE SEQUENCE [LARGE SCALE GENOMIC DNA]</scope>
    <source>
        <strain evidence="3 4">2789STDY5834939</strain>
    </source>
</reference>
<gene>
    <name evidence="3" type="ORF">ERS852551_00145</name>
</gene>
<organism evidence="3 4">
    <name type="scientific">Anaerotruncus colihominis</name>
    <dbReference type="NCBI Taxonomy" id="169435"/>
    <lineage>
        <taxon>Bacteria</taxon>
        <taxon>Bacillati</taxon>
        <taxon>Bacillota</taxon>
        <taxon>Clostridia</taxon>
        <taxon>Eubacteriales</taxon>
        <taxon>Oscillospiraceae</taxon>
        <taxon>Anaerotruncus</taxon>
    </lineage>
</organism>
<dbReference type="AlphaFoldDB" id="A0A174LM02"/>
<evidence type="ECO:0008006" key="5">
    <source>
        <dbReference type="Google" id="ProtNLM"/>
    </source>
</evidence>
<evidence type="ECO:0000313" key="4">
    <source>
        <dbReference type="Proteomes" id="UP000095765"/>
    </source>
</evidence>
<evidence type="ECO:0000256" key="2">
    <source>
        <dbReference type="SAM" id="SignalP"/>
    </source>
</evidence>
<dbReference type="EMBL" id="CZBE01000001">
    <property type="protein sequence ID" value="CUP22459.1"/>
    <property type="molecule type" value="Genomic_DNA"/>
</dbReference>
<keyword evidence="2" id="KW-0732">Signal</keyword>
<dbReference type="RefSeq" id="WP_024731068.1">
    <property type="nucleotide sequence ID" value="NZ_CABIWA010000002.1"/>
</dbReference>
<proteinExistence type="predicted"/>
<evidence type="ECO:0000256" key="1">
    <source>
        <dbReference type="SAM" id="MobiDB-lite"/>
    </source>
</evidence>
<sequence length="470" mass="53513">MKKHKLAWLLAGALLLTACKGAEPDPGTSASSAEPAYSAPESSIPAGPEENQPEQALKKGYYWVDPEGGKEPEAAEGIYSFELYGPLWGGPYGTFWTNTVGEDKEYRYNAYFSNTDVTIKSKDFEEDGLDCFFPFHVFSYLDEDRVICIYPIDSRYIGESDIFDVNVWLVKSDGTMQQTHLIYDLYQALKKEDETLALDKFHGFLEGVVFDRESGLHYALIRKSLPEDDSQYVRYFAIFDKEFNFLEYQPVDGALQEFGAEAFYLDWQDAYEEAKLSINYIGSHKVLVTRQFFTGNSPITYAIYNLETKELVMVKPFVEEIYRYTSRLSSTPWGYVYIFASVYPTKEAWDSMIKMVEVNSGEINVITPFPKEEGGKLETPFGEITIKKFTNCLAAPDQSFLLFVECEEYAWQPPEANRGIWPEGTYTQAIVKYNMDGTKEFVAPASKQALLRGVDQAGRLLIYWDGENNG</sequence>
<evidence type="ECO:0000313" key="3">
    <source>
        <dbReference type="EMBL" id="CUP22459.1"/>
    </source>
</evidence>